<protein>
    <submittedName>
        <fullName evidence="1">Uncharacterized protein</fullName>
    </submittedName>
</protein>
<gene>
    <name evidence="1" type="ORF">Pan241w_52700</name>
</gene>
<proteinExistence type="predicted"/>
<dbReference type="AlphaFoldDB" id="A0A517RMP2"/>
<reference evidence="1 2" key="1">
    <citation type="submission" date="2019-02" db="EMBL/GenBank/DDBJ databases">
        <title>Deep-cultivation of Planctomycetes and their phenomic and genomic characterization uncovers novel biology.</title>
        <authorList>
            <person name="Wiegand S."/>
            <person name="Jogler M."/>
            <person name="Boedeker C."/>
            <person name="Pinto D."/>
            <person name="Vollmers J."/>
            <person name="Rivas-Marin E."/>
            <person name="Kohn T."/>
            <person name="Peeters S.H."/>
            <person name="Heuer A."/>
            <person name="Rast P."/>
            <person name="Oberbeckmann S."/>
            <person name="Bunk B."/>
            <person name="Jeske O."/>
            <person name="Meyerdierks A."/>
            <person name="Storesund J.E."/>
            <person name="Kallscheuer N."/>
            <person name="Luecker S."/>
            <person name="Lage O.M."/>
            <person name="Pohl T."/>
            <person name="Merkel B.J."/>
            <person name="Hornburger P."/>
            <person name="Mueller R.-W."/>
            <person name="Bruemmer F."/>
            <person name="Labrenz M."/>
            <person name="Spormann A.M."/>
            <person name="Op den Camp H."/>
            <person name="Overmann J."/>
            <person name="Amann R."/>
            <person name="Jetten M.S.M."/>
            <person name="Mascher T."/>
            <person name="Medema M.H."/>
            <person name="Devos D.P."/>
            <person name="Kaster A.-K."/>
            <person name="Ovreas L."/>
            <person name="Rohde M."/>
            <person name="Galperin M.Y."/>
            <person name="Jogler C."/>
        </authorList>
    </citation>
    <scope>NUCLEOTIDE SEQUENCE [LARGE SCALE GENOMIC DNA]</scope>
    <source>
        <strain evidence="1 2">Pan241w</strain>
    </source>
</reference>
<dbReference type="KEGG" id="gaz:Pan241w_52700"/>
<dbReference type="EMBL" id="CP036269">
    <property type="protein sequence ID" value="QDT45151.1"/>
    <property type="molecule type" value="Genomic_DNA"/>
</dbReference>
<organism evidence="1 2">
    <name type="scientific">Gimesia alba</name>
    <dbReference type="NCBI Taxonomy" id="2527973"/>
    <lineage>
        <taxon>Bacteria</taxon>
        <taxon>Pseudomonadati</taxon>
        <taxon>Planctomycetota</taxon>
        <taxon>Planctomycetia</taxon>
        <taxon>Planctomycetales</taxon>
        <taxon>Planctomycetaceae</taxon>
        <taxon>Gimesia</taxon>
    </lineage>
</organism>
<evidence type="ECO:0000313" key="2">
    <source>
        <dbReference type="Proteomes" id="UP000317171"/>
    </source>
</evidence>
<sequence>MGLSIRGSEIIADQAVHGYSNGHRLLAASKSFGKQVERQMRMLSDLSGPTISEGFEKYWTAYPLIQNKYFAIAKTWIATEFSRPGCVWTHTLIFRYTDLLKLNSIEDLLDAFIHPESMGLERYEEPVSIRSSHNNIRSQHLSSISFQIAEDFYKTEDPVCVRVKNSELFERDVFELWLFHARLTAKLFSFCTGAIRLRQIENQYLDVQLSTSEGIRDAIRSHSQVKICDISTSLTTDKKEKKEEEGFAFVSKYLSSDSRAEIGQLYSVAKNIADAESGGIPISNVAEKIASNWPSSKEAQGIKTSVFGSSEVREYFLKNDELVIVESIISPKVSHAFDLKELKVANTLKGASVTRSQEVCRLLSRGITKNKKDFVSVALDTIVLLRERVSTDILEKLSENEICQLIKLRPDYLICKKVWELADRQKLNKILETANIEATWVNSLIETTIEISEFEAISHIISTNPELGIRAILDKGNQDTRLASRIMSMLSSRSDLVCEWLDKEKSISVEFLGSLFLNLDPASEAFLHCSSSSLENISNFDRNNSSDLNQFLDAFLFSIALTHSEKELSCMVSRQFPSLYSSVCRSSLARQAWSLLDRFLPRGFFWSPAKRFRIGLVSVFINNEWPVNDFLRAIPDEQFVTDVCGMWGWDEKEMEFLTNVVSYALESGQDIISRKIYKRFRKYSKYFI</sequence>
<dbReference type="Proteomes" id="UP000317171">
    <property type="component" value="Chromosome"/>
</dbReference>
<accession>A0A517RMP2</accession>
<dbReference type="RefSeq" id="WP_145221295.1">
    <property type="nucleotide sequence ID" value="NZ_CP036269.1"/>
</dbReference>
<dbReference type="Pfam" id="PF20012">
    <property type="entry name" value="GAP1-N1"/>
    <property type="match status" value="1"/>
</dbReference>
<keyword evidence="2" id="KW-1185">Reference proteome</keyword>
<dbReference type="OrthoDB" id="252376at2"/>
<name>A0A517RMP2_9PLAN</name>
<evidence type="ECO:0000313" key="1">
    <source>
        <dbReference type="EMBL" id="QDT45151.1"/>
    </source>
</evidence>